<evidence type="ECO:0000256" key="1">
    <source>
        <dbReference type="SAM" id="MobiDB-lite"/>
    </source>
</evidence>
<proteinExistence type="predicted"/>
<dbReference type="PROSITE" id="PS50090">
    <property type="entry name" value="MYB_LIKE"/>
    <property type="match status" value="1"/>
</dbReference>
<evidence type="ECO:0000313" key="4">
    <source>
        <dbReference type="Proteomes" id="UP001304895"/>
    </source>
</evidence>
<dbReference type="AlphaFoldDB" id="A0AAN6UCY9"/>
<comment type="caution">
    <text evidence="3">The sequence shown here is derived from an EMBL/GenBank/DDBJ whole genome shotgun (WGS) entry which is preliminary data.</text>
</comment>
<feature type="compositionally biased region" description="Pro residues" evidence="1">
    <location>
        <begin position="244"/>
        <end position="268"/>
    </location>
</feature>
<sequence length="348" mass="37614">MLMPSALPCDPSQTAPLTRLQSALFASPPPSPPQLSTQTAVGSLFTTCRSLQSLLASPPPLPNPGAGPEPITPPTSSHTQLPTPPMPHTLPPPLKLRLRPRRPDSATAGSADHAPARRRIVKRAAAVAPPRGLNKRRRAADDDPSRHGHSSDGDDSNSDIDIDIDIDIDHHSLDNPFNPRPQDKETPPQPQQDNTPHTPPRARIAPEVIPLGLGRADFHGLGVLQDPFSSFSSVSTSTSSPSSPFNPNPNPNPTQPPQQPQPPPPPPATADVVLERDGSAWTTEDDRMLVELVLEKLRLSKADWHDCARSLGRDRGSLGRRWKSLMGNGDVGLRRGADRRARVYGSWR</sequence>
<dbReference type="InterPro" id="IPR001005">
    <property type="entry name" value="SANT/Myb"/>
</dbReference>
<reference evidence="3" key="1">
    <citation type="journal article" date="2023" name="Mol. Phylogenet. Evol.">
        <title>Genome-scale phylogeny and comparative genomics of the fungal order Sordariales.</title>
        <authorList>
            <person name="Hensen N."/>
            <person name="Bonometti L."/>
            <person name="Westerberg I."/>
            <person name="Brannstrom I.O."/>
            <person name="Guillou S."/>
            <person name="Cros-Aarteil S."/>
            <person name="Calhoun S."/>
            <person name="Haridas S."/>
            <person name="Kuo A."/>
            <person name="Mondo S."/>
            <person name="Pangilinan J."/>
            <person name="Riley R."/>
            <person name="LaButti K."/>
            <person name="Andreopoulos B."/>
            <person name="Lipzen A."/>
            <person name="Chen C."/>
            <person name="Yan M."/>
            <person name="Daum C."/>
            <person name="Ng V."/>
            <person name="Clum A."/>
            <person name="Steindorff A."/>
            <person name="Ohm R.A."/>
            <person name="Martin F."/>
            <person name="Silar P."/>
            <person name="Natvig D.O."/>
            <person name="Lalanne C."/>
            <person name="Gautier V."/>
            <person name="Ament-Velasquez S.L."/>
            <person name="Kruys A."/>
            <person name="Hutchinson M.I."/>
            <person name="Powell A.J."/>
            <person name="Barry K."/>
            <person name="Miller A.N."/>
            <person name="Grigoriev I.V."/>
            <person name="Debuchy R."/>
            <person name="Gladieux P."/>
            <person name="Hiltunen Thoren M."/>
            <person name="Johannesson H."/>
        </authorList>
    </citation>
    <scope>NUCLEOTIDE SEQUENCE</scope>
    <source>
        <strain evidence="3">CBS 123565</strain>
    </source>
</reference>
<dbReference type="EMBL" id="MU853436">
    <property type="protein sequence ID" value="KAK4130424.1"/>
    <property type="molecule type" value="Genomic_DNA"/>
</dbReference>
<feature type="region of interest" description="Disordered" evidence="1">
    <location>
        <begin position="21"/>
        <end position="205"/>
    </location>
</feature>
<protein>
    <recommendedName>
        <fullName evidence="2">Myb-like domain-containing protein</fullName>
    </recommendedName>
</protein>
<name>A0AAN6UCY9_9PEZI</name>
<dbReference type="Proteomes" id="UP001304895">
    <property type="component" value="Unassembled WGS sequence"/>
</dbReference>
<feature type="region of interest" description="Disordered" evidence="1">
    <location>
        <begin position="230"/>
        <end position="271"/>
    </location>
</feature>
<accession>A0AAN6UCY9</accession>
<feature type="compositionally biased region" description="Low complexity" evidence="1">
    <location>
        <begin position="230"/>
        <end position="243"/>
    </location>
</feature>
<feature type="compositionally biased region" description="Pro residues" evidence="1">
    <location>
        <begin position="82"/>
        <end position="94"/>
    </location>
</feature>
<keyword evidence="4" id="KW-1185">Reference proteome</keyword>
<reference evidence="3" key="2">
    <citation type="submission" date="2023-05" db="EMBL/GenBank/DDBJ databases">
        <authorList>
            <consortium name="Lawrence Berkeley National Laboratory"/>
            <person name="Steindorff A."/>
            <person name="Hensen N."/>
            <person name="Bonometti L."/>
            <person name="Westerberg I."/>
            <person name="Brannstrom I.O."/>
            <person name="Guillou S."/>
            <person name="Cros-Aarteil S."/>
            <person name="Calhoun S."/>
            <person name="Haridas S."/>
            <person name="Kuo A."/>
            <person name="Mondo S."/>
            <person name="Pangilinan J."/>
            <person name="Riley R."/>
            <person name="Labutti K."/>
            <person name="Andreopoulos B."/>
            <person name="Lipzen A."/>
            <person name="Chen C."/>
            <person name="Yanf M."/>
            <person name="Daum C."/>
            <person name="Ng V."/>
            <person name="Clum A."/>
            <person name="Ohm R."/>
            <person name="Martin F."/>
            <person name="Silar P."/>
            <person name="Natvig D."/>
            <person name="Lalanne C."/>
            <person name="Gautier V."/>
            <person name="Ament-Velasquez S.L."/>
            <person name="Kruys A."/>
            <person name="Hutchinson M.I."/>
            <person name="Powell A.J."/>
            <person name="Barry K."/>
            <person name="Miller A.N."/>
            <person name="Grigoriev I.V."/>
            <person name="Debuchy R."/>
            <person name="Gladieux P."/>
            <person name="Thoren M.H."/>
            <person name="Johannesson H."/>
        </authorList>
    </citation>
    <scope>NUCLEOTIDE SEQUENCE</scope>
    <source>
        <strain evidence="3">CBS 123565</strain>
    </source>
</reference>
<feature type="compositionally biased region" description="Basic and acidic residues" evidence="1">
    <location>
        <begin position="139"/>
        <end position="152"/>
    </location>
</feature>
<evidence type="ECO:0000313" key="3">
    <source>
        <dbReference type="EMBL" id="KAK4130424.1"/>
    </source>
</evidence>
<organism evidence="3 4">
    <name type="scientific">Trichocladium antarcticum</name>
    <dbReference type="NCBI Taxonomy" id="1450529"/>
    <lineage>
        <taxon>Eukaryota</taxon>
        <taxon>Fungi</taxon>
        <taxon>Dikarya</taxon>
        <taxon>Ascomycota</taxon>
        <taxon>Pezizomycotina</taxon>
        <taxon>Sordariomycetes</taxon>
        <taxon>Sordariomycetidae</taxon>
        <taxon>Sordariales</taxon>
        <taxon>Chaetomiaceae</taxon>
        <taxon>Trichocladium</taxon>
    </lineage>
</organism>
<feature type="compositionally biased region" description="Acidic residues" evidence="1">
    <location>
        <begin position="153"/>
        <end position="166"/>
    </location>
</feature>
<gene>
    <name evidence="3" type="ORF">BT67DRAFT_458712</name>
</gene>
<feature type="compositionally biased region" description="Pro residues" evidence="1">
    <location>
        <begin position="57"/>
        <end position="73"/>
    </location>
</feature>
<feature type="domain" description="Myb-like" evidence="2">
    <location>
        <begin position="279"/>
        <end position="326"/>
    </location>
</feature>
<evidence type="ECO:0000259" key="2">
    <source>
        <dbReference type="PROSITE" id="PS50090"/>
    </source>
</evidence>